<dbReference type="InParanoid" id="A0A1X2H2N0"/>
<dbReference type="AlphaFoldDB" id="A0A1X2H2N0"/>
<gene>
    <name evidence="3" type="ORF">BCR43DRAFT_497584</name>
</gene>
<dbReference type="PROSITE" id="PS01162">
    <property type="entry name" value="QOR_ZETA_CRYSTAL"/>
    <property type="match status" value="1"/>
</dbReference>
<dbReference type="Gene3D" id="3.90.180.10">
    <property type="entry name" value="Medium-chain alcohol dehydrogenases, catalytic domain"/>
    <property type="match status" value="1"/>
</dbReference>
<dbReference type="GO" id="GO:0016491">
    <property type="term" value="F:oxidoreductase activity"/>
    <property type="evidence" value="ECO:0007669"/>
    <property type="project" value="UniProtKB-KW"/>
</dbReference>
<dbReference type="OMA" id="GPLTYFT"/>
<evidence type="ECO:0000259" key="2">
    <source>
        <dbReference type="SMART" id="SM00829"/>
    </source>
</evidence>
<dbReference type="PANTHER" id="PTHR11695:SF294">
    <property type="entry name" value="RETICULON-4-INTERACTING PROTEIN 1, MITOCHONDRIAL"/>
    <property type="match status" value="1"/>
</dbReference>
<evidence type="ECO:0000256" key="1">
    <source>
        <dbReference type="ARBA" id="ARBA00023002"/>
    </source>
</evidence>
<dbReference type="STRING" id="13706.A0A1X2H2N0"/>
<dbReference type="PANTHER" id="PTHR11695">
    <property type="entry name" value="ALCOHOL DEHYDROGENASE RELATED"/>
    <property type="match status" value="1"/>
</dbReference>
<comment type="caution">
    <text evidence="3">The sequence shown here is derived from an EMBL/GenBank/DDBJ whole genome shotgun (WGS) entry which is preliminary data.</text>
</comment>
<dbReference type="Gene3D" id="3.40.50.720">
    <property type="entry name" value="NAD(P)-binding Rossmann-like Domain"/>
    <property type="match status" value="1"/>
</dbReference>
<keyword evidence="1" id="KW-0560">Oxidoreductase</keyword>
<accession>A0A1X2H2N0</accession>
<dbReference type="Pfam" id="PF13602">
    <property type="entry name" value="ADH_zinc_N_2"/>
    <property type="match status" value="1"/>
</dbReference>
<organism evidence="3 4">
    <name type="scientific">Syncephalastrum racemosum</name>
    <name type="common">Filamentous fungus</name>
    <dbReference type="NCBI Taxonomy" id="13706"/>
    <lineage>
        <taxon>Eukaryota</taxon>
        <taxon>Fungi</taxon>
        <taxon>Fungi incertae sedis</taxon>
        <taxon>Mucoromycota</taxon>
        <taxon>Mucoromycotina</taxon>
        <taxon>Mucoromycetes</taxon>
        <taxon>Mucorales</taxon>
        <taxon>Syncephalastraceae</taxon>
        <taxon>Syncephalastrum</taxon>
    </lineage>
</organism>
<dbReference type="InterPro" id="IPR013154">
    <property type="entry name" value="ADH-like_N"/>
</dbReference>
<dbReference type="Proteomes" id="UP000242180">
    <property type="component" value="Unassembled WGS sequence"/>
</dbReference>
<evidence type="ECO:0000313" key="4">
    <source>
        <dbReference type="Proteomes" id="UP000242180"/>
    </source>
</evidence>
<dbReference type="InterPro" id="IPR020843">
    <property type="entry name" value="ER"/>
</dbReference>
<keyword evidence="4" id="KW-1185">Reference proteome</keyword>
<dbReference type="GO" id="GO:0008270">
    <property type="term" value="F:zinc ion binding"/>
    <property type="evidence" value="ECO:0007669"/>
    <property type="project" value="InterPro"/>
</dbReference>
<reference evidence="3 4" key="1">
    <citation type="submission" date="2016-07" db="EMBL/GenBank/DDBJ databases">
        <title>Pervasive Adenine N6-methylation of Active Genes in Fungi.</title>
        <authorList>
            <consortium name="DOE Joint Genome Institute"/>
            <person name="Mondo S.J."/>
            <person name="Dannebaum R.O."/>
            <person name="Kuo R.C."/>
            <person name="Labutti K."/>
            <person name="Haridas S."/>
            <person name="Kuo A."/>
            <person name="Salamov A."/>
            <person name="Ahrendt S.R."/>
            <person name="Lipzen A."/>
            <person name="Sullivan W."/>
            <person name="Andreopoulos W.B."/>
            <person name="Clum A."/>
            <person name="Lindquist E."/>
            <person name="Daum C."/>
            <person name="Ramamoorthy G.K."/>
            <person name="Gryganskyi A."/>
            <person name="Culley D."/>
            <person name="Magnuson J.K."/>
            <person name="James T.Y."/>
            <person name="O'Malley M.A."/>
            <person name="Stajich J.E."/>
            <person name="Spatafora J.W."/>
            <person name="Visel A."/>
            <person name="Grigoriev I.V."/>
        </authorList>
    </citation>
    <scope>NUCLEOTIDE SEQUENCE [LARGE SCALE GENOMIC DNA]</scope>
    <source>
        <strain evidence="3 4">NRRL 2496</strain>
    </source>
</reference>
<sequence>MSSPAIPETMHAVQYKKTGPVSVLEYAEVPVARVKSKTVLVQIKANGLNPIDYKIRKGNIPGAPTKLPCVPGGDYSGIIVAKGDNVTNFEVGDAVFGTIALPSPADKGASAEYCLIRVDKDAIAKKPDNISFEEAAGVGVAGLTAYTGLADYGHLQQNQRVLIVGASGGVGTYAVQVAKHGFNAHVVAICSGRNAALVTELGADRIVDYTSPESMKNLVAEKPTFDVILDCVGGDNYYNQLSPLLSKKGWYITAAGPIEHSGSVQLSFTEKFYFGSRLLARYFFCRYRFILGLPYKELGSGITPLLSQGKVKTIYSEEDVYSLKDCIKAYERLESHRAVGKVIMRT</sequence>
<dbReference type="InterPro" id="IPR036291">
    <property type="entry name" value="NAD(P)-bd_dom_sf"/>
</dbReference>
<dbReference type="SUPFAM" id="SSF50129">
    <property type="entry name" value="GroES-like"/>
    <property type="match status" value="1"/>
</dbReference>
<dbReference type="EMBL" id="MCGN01000010">
    <property type="protein sequence ID" value="ORY91976.1"/>
    <property type="molecule type" value="Genomic_DNA"/>
</dbReference>
<dbReference type="GO" id="GO:0005739">
    <property type="term" value="C:mitochondrion"/>
    <property type="evidence" value="ECO:0007669"/>
    <property type="project" value="TreeGrafter"/>
</dbReference>
<dbReference type="FunCoup" id="A0A1X2H2N0">
    <property type="interactions" value="385"/>
</dbReference>
<dbReference type="InterPro" id="IPR011032">
    <property type="entry name" value="GroES-like_sf"/>
</dbReference>
<dbReference type="OrthoDB" id="201656at2759"/>
<evidence type="ECO:0000313" key="3">
    <source>
        <dbReference type="EMBL" id="ORY91976.1"/>
    </source>
</evidence>
<dbReference type="SUPFAM" id="SSF51735">
    <property type="entry name" value="NAD(P)-binding Rossmann-fold domains"/>
    <property type="match status" value="1"/>
</dbReference>
<name>A0A1X2H2N0_SYNRA</name>
<feature type="domain" description="Enoyl reductase (ER)" evidence="2">
    <location>
        <begin position="19"/>
        <end position="344"/>
    </location>
</feature>
<dbReference type="SMART" id="SM00829">
    <property type="entry name" value="PKS_ER"/>
    <property type="match status" value="1"/>
</dbReference>
<dbReference type="CDD" id="cd08267">
    <property type="entry name" value="MDR1"/>
    <property type="match status" value="1"/>
</dbReference>
<dbReference type="Pfam" id="PF08240">
    <property type="entry name" value="ADH_N"/>
    <property type="match status" value="1"/>
</dbReference>
<dbReference type="InterPro" id="IPR002364">
    <property type="entry name" value="Quin_OxRdtase/zeta-crystal_CS"/>
</dbReference>
<dbReference type="InterPro" id="IPR050700">
    <property type="entry name" value="YIM1/Zinc_Alcohol_DH_Fams"/>
</dbReference>
<proteinExistence type="predicted"/>
<protein>
    <submittedName>
        <fullName evidence="3">Chaperonin 10-like protein</fullName>
    </submittedName>
</protein>